<dbReference type="Proteomes" id="UP000032515">
    <property type="component" value="Unassembled WGS sequence"/>
</dbReference>
<dbReference type="InterPro" id="IPR001647">
    <property type="entry name" value="HTH_TetR"/>
</dbReference>
<evidence type="ECO:0000256" key="3">
    <source>
        <dbReference type="ARBA" id="ARBA00023163"/>
    </source>
</evidence>
<dbReference type="PRINTS" id="PR00455">
    <property type="entry name" value="HTHTETR"/>
</dbReference>
<keyword evidence="3" id="KW-0804">Transcription</keyword>
<feature type="DNA-binding region" description="H-T-H motif" evidence="4">
    <location>
        <begin position="26"/>
        <end position="45"/>
    </location>
</feature>
<feature type="domain" description="HTH tetR-type" evidence="5">
    <location>
        <begin position="3"/>
        <end position="63"/>
    </location>
</feature>
<evidence type="ECO:0000313" key="6">
    <source>
        <dbReference type="EMBL" id="KIZ39539.1"/>
    </source>
</evidence>
<accession>A0A0D7EFE5</accession>
<dbReference type="InterPro" id="IPR009057">
    <property type="entry name" value="Homeodomain-like_sf"/>
</dbReference>
<dbReference type="GO" id="GO:0000976">
    <property type="term" value="F:transcription cis-regulatory region binding"/>
    <property type="evidence" value="ECO:0007669"/>
    <property type="project" value="TreeGrafter"/>
</dbReference>
<dbReference type="AlphaFoldDB" id="A0A0D7EFE5"/>
<dbReference type="SUPFAM" id="SSF46689">
    <property type="entry name" value="Homeodomain-like"/>
    <property type="match status" value="1"/>
</dbReference>
<evidence type="ECO:0000256" key="2">
    <source>
        <dbReference type="ARBA" id="ARBA00023125"/>
    </source>
</evidence>
<proteinExistence type="predicted"/>
<dbReference type="GO" id="GO:0003700">
    <property type="term" value="F:DNA-binding transcription factor activity"/>
    <property type="evidence" value="ECO:0007669"/>
    <property type="project" value="TreeGrafter"/>
</dbReference>
<dbReference type="EMBL" id="JXXE01000422">
    <property type="protein sequence ID" value="KIZ39539.1"/>
    <property type="molecule type" value="Genomic_DNA"/>
</dbReference>
<evidence type="ECO:0000256" key="4">
    <source>
        <dbReference type="PROSITE-ProRule" id="PRU00335"/>
    </source>
</evidence>
<keyword evidence="2 4" id="KW-0238">DNA-binding</keyword>
<dbReference type="PATRIC" id="fig|1076.23.peg.4684"/>
<reference evidence="6 7" key="1">
    <citation type="submission" date="2014-11" db="EMBL/GenBank/DDBJ databases">
        <title>Genomics and ecophysiology of heterotrophic nitrogen fixing bacteria isolated from estuarine surface water.</title>
        <authorList>
            <person name="Bentzon-Tilia M."/>
            <person name="Severin I."/>
            <person name="Hansen L.H."/>
            <person name="Riemann L."/>
        </authorList>
    </citation>
    <scope>NUCLEOTIDE SEQUENCE [LARGE SCALE GENOMIC DNA]</scope>
    <source>
        <strain evidence="6 7">BAL398</strain>
    </source>
</reference>
<dbReference type="PANTHER" id="PTHR30055:SF234">
    <property type="entry name" value="HTH-TYPE TRANSCRIPTIONAL REGULATOR BETI"/>
    <property type="match status" value="1"/>
</dbReference>
<dbReference type="PROSITE" id="PS50977">
    <property type="entry name" value="HTH_TETR_2"/>
    <property type="match status" value="1"/>
</dbReference>
<comment type="caution">
    <text evidence="6">The sequence shown here is derived from an EMBL/GenBank/DDBJ whole genome shotgun (WGS) entry which is preliminary data.</text>
</comment>
<dbReference type="Gene3D" id="1.10.357.10">
    <property type="entry name" value="Tetracycline Repressor, domain 2"/>
    <property type="match status" value="1"/>
</dbReference>
<keyword evidence="1" id="KW-0805">Transcription regulation</keyword>
<gene>
    <name evidence="6" type="ORF">OO17_20235</name>
</gene>
<dbReference type="Pfam" id="PF00440">
    <property type="entry name" value="TetR_N"/>
    <property type="match status" value="1"/>
</dbReference>
<organism evidence="6 7">
    <name type="scientific">Rhodopseudomonas palustris</name>
    <dbReference type="NCBI Taxonomy" id="1076"/>
    <lineage>
        <taxon>Bacteria</taxon>
        <taxon>Pseudomonadati</taxon>
        <taxon>Pseudomonadota</taxon>
        <taxon>Alphaproteobacteria</taxon>
        <taxon>Hyphomicrobiales</taxon>
        <taxon>Nitrobacteraceae</taxon>
        <taxon>Rhodopseudomonas</taxon>
    </lineage>
</organism>
<sequence>MNQTRRRLVLDGAWRVFARDGLDGATMRAIAAEAGCTTGAIYPLFPSKEAVYAELLMESLDRLKDWVLSSTRTARSPRTKLKASALAFLSYYRDKPDEVALGLYLWHGLKPRGLSHNFDMELNKRLNDTLDLVHDALRALGHLSEAKARLETSTLFAFLIGALIVHQTGRLRMLGSELDAIASAHLEAVVSRLENAKALD</sequence>
<evidence type="ECO:0000313" key="7">
    <source>
        <dbReference type="Proteomes" id="UP000032515"/>
    </source>
</evidence>
<dbReference type="InterPro" id="IPR050109">
    <property type="entry name" value="HTH-type_TetR-like_transc_reg"/>
</dbReference>
<name>A0A0D7EFE5_RHOPL</name>
<evidence type="ECO:0000259" key="5">
    <source>
        <dbReference type="PROSITE" id="PS50977"/>
    </source>
</evidence>
<dbReference type="PANTHER" id="PTHR30055">
    <property type="entry name" value="HTH-TYPE TRANSCRIPTIONAL REGULATOR RUTR"/>
    <property type="match status" value="1"/>
</dbReference>
<protein>
    <recommendedName>
        <fullName evidence="5">HTH tetR-type domain-containing protein</fullName>
    </recommendedName>
</protein>
<evidence type="ECO:0000256" key="1">
    <source>
        <dbReference type="ARBA" id="ARBA00023015"/>
    </source>
</evidence>